<dbReference type="CDD" id="cd02966">
    <property type="entry name" value="TlpA_like_family"/>
    <property type="match status" value="1"/>
</dbReference>
<dbReference type="GO" id="GO:0015036">
    <property type="term" value="F:disulfide oxidoreductase activity"/>
    <property type="evidence" value="ECO:0007669"/>
    <property type="project" value="UniProtKB-ARBA"/>
</dbReference>
<dbReference type="SUPFAM" id="SSF52833">
    <property type="entry name" value="Thioredoxin-like"/>
    <property type="match status" value="1"/>
</dbReference>
<organism evidence="6 7">
    <name type="scientific">Ectothiorhodospira haloalkaliphila</name>
    <dbReference type="NCBI Taxonomy" id="421628"/>
    <lineage>
        <taxon>Bacteria</taxon>
        <taxon>Pseudomonadati</taxon>
        <taxon>Pseudomonadota</taxon>
        <taxon>Gammaproteobacteria</taxon>
        <taxon>Chromatiales</taxon>
        <taxon>Ectothiorhodospiraceae</taxon>
        <taxon>Ectothiorhodospira</taxon>
    </lineage>
</organism>
<evidence type="ECO:0000256" key="1">
    <source>
        <dbReference type="ARBA" id="ARBA00004196"/>
    </source>
</evidence>
<keyword evidence="7" id="KW-1185">Reference proteome</keyword>
<dbReference type="GO" id="GO:0030313">
    <property type="term" value="C:cell envelope"/>
    <property type="evidence" value="ECO:0007669"/>
    <property type="project" value="UniProtKB-SubCell"/>
</dbReference>
<dbReference type="EMBL" id="CP007268">
    <property type="protein sequence ID" value="AHK79059.1"/>
    <property type="molecule type" value="Genomic_DNA"/>
</dbReference>
<dbReference type="RefSeq" id="WP_025281482.1">
    <property type="nucleotide sequence ID" value="NZ_CP007268.1"/>
</dbReference>
<comment type="subcellular location">
    <subcellularLocation>
        <location evidence="1">Cell envelope</location>
    </subcellularLocation>
</comment>
<accession>W8KGZ6</accession>
<evidence type="ECO:0000256" key="4">
    <source>
        <dbReference type="SAM" id="SignalP"/>
    </source>
</evidence>
<dbReference type="PROSITE" id="PS51352">
    <property type="entry name" value="THIOREDOXIN_2"/>
    <property type="match status" value="1"/>
</dbReference>
<gene>
    <name evidence="6" type="ORF">M911_07675</name>
</gene>
<reference evidence="7" key="2">
    <citation type="submission" date="2014-02" db="EMBL/GenBank/DDBJ databases">
        <title>Draft Genome Sequence of extremely halophilic bacteria Halorhodospira halochloris.</title>
        <authorList>
            <person name="Singh K.S."/>
        </authorList>
    </citation>
    <scope>NUCLEOTIDE SEQUENCE [LARGE SCALE GENOMIC DNA]</scope>
    <source>
        <strain evidence="7">A</strain>
    </source>
</reference>
<dbReference type="InterPro" id="IPR013766">
    <property type="entry name" value="Thioredoxin_domain"/>
</dbReference>
<evidence type="ECO:0000313" key="7">
    <source>
        <dbReference type="Proteomes" id="UP000019442"/>
    </source>
</evidence>
<dbReference type="Pfam" id="PF08534">
    <property type="entry name" value="Redoxin"/>
    <property type="match status" value="1"/>
</dbReference>
<feature type="signal peptide" evidence="4">
    <location>
        <begin position="1"/>
        <end position="34"/>
    </location>
</feature>
<dbReference type="InterPro" id="IPR036249">
    <property type="entry name" value="Thioredoxin-like_sf"/>
</dbReference>
<dbReference type="GO" id="GO:0017004">
    <property type="term" value="P:cytochrome complex assembly"/>
    <property type="evidence" value="ECO:0007669"/>
    <property type="project" value="UniProtKB-KW"/>
</dbReference>
<keyword evidence="2" id="KW-0201">Cytochrome c-type biogenesis</keyword>
<feature type="chain" id="PRO_5004912214" evidence="4">
    <location>
        <begin position="35"/>
        <end position="182"/>
    </location>
</feature>
<proteinExistence type="predicted"/>
<evidence type="ECO:0000256" key="3">
    <source>
        <dbReference type="ARBA" id="ARBA00023284"/>
    </source>
</evidence>
<evidence type="ECO:0000259" key="5">
    <source>
        <dbReference type="PROSITE" id="PS51352"/>
    </source>
</evidence>
<feature type="domain" description="Thioredoxin" evidence="5">
    <location>
        <begin position="42"/>
        <end position="182"/>
    </location>
</feature>
<evidence type="ECO:0000256" key="2">
    <source>
        <dbReference type="ARBA" id="ARBA00022748"/>
    </source>
</evidence>
<dbReference type="KEGG" id="hhc:M911_07675"/>
<dbReference type="HOGENOM" id="CLU_042529_11_1_6"/>
<evidence type="ECO:0000313" key="6">
    <source>
        <dbReference type="EMBL" id="AHK79059.1"/>
    </source>
</evidence>
<reference evidence="6 7" key="1">
    <citation type="journal article" date="2014" name="J Genomics">
        <title>Draft Genome Sequence of the Extremely Halophilic Phototrophic Purple Sulfur Bacterium Halorhodospira halochloris.</title>
        <authorList>
            <person name="Singh K.S."/>
            <person name="Kirksey J."/>
            <person name="Hoff W.D."/>
            <person name="Deole R."/>
        </authorList>
    </citation>
    <scope>NUCLEOTIDE SEQUENCE [LARGE SCALE GENOMIC DNA]</scope>
    <source>
        <strain evidence="6 7">A</strain>
    </source>
</reference>
<dbReference type="InterPro" id="IPR050553">
    <property type="entry name" value="Thioredoxin_ResA/DsbE_sf"/>
</dbReference>
<dbReference type="PROSITE" id="PS00194">
    <property type="entry name" value="THIOREDOXIN_1"/>
    <property type="match status" value="1"/>
</dbReference>
<dbReference type="AlphaFoldDB" id="W8KGZ6"/>
<protein>
    <submittedName>
        <fullName evidence="6">Thioredoxin</fullName>
    </submittedName>
</protein>
<sequence length="182" mass="20367">MTPRHLLTPLLSLALMTGGLTFTAASLAPTTAHADSNLTGAGMQGQQRPDFTLHDLEGESRHISEWDERVVLLNFWATWCPPCVREMPLFVDMQEEYEEQGLTIVAVAIDEHQAVSDFLDTYGVNFPVLIGEDDAMDVASEYGNRFGSLPYSVLLDRDGKVRYIHAGELKRDTLEREMKPLL</sequence>
<dbReference type="InterPro" id="IPR013740">
    <property type="entry name" value="Redoxin"/>
</dbReference>
<name>W8KGZ6_9GAMM</name>
<dbReference type="PANTHER" id="PTHR42852">
    <property type="entry name" value="THIOL:DISULFIDE INTERCHANGE PROTEIN DSBE"/>
    <property type="match status" value="1"/>
</dbReference>
<dbReference type="Gene3D" id="3.40.30.10">
    <property type="entry name" value="Glutaredoxin"/>
    <property type="match status" value="1"/>
</dbReference>
<dbReference type="Proteomes" id="UP000019442">
    <property type="component" value="Chromosome"/>
</dbReference>
<dbReference type="PANTHER" id="PTHR42852:SF17">
    <property type="entry name" value="THIOREDOXIN-LIKE PROTEIN HI_1115"/>
    <property type="match status" value="1"/>
</dbReference>
<keyword evidence="3" id="KW-0676">Redox-active center</keyword>
<keyword evidence="4" id="KW-0732">Signal</keyword>
<dbReference type="InterPro" id="IPR017937">
    <property type="entry name" value="Thioredoxin_CS"/>
</dbReference>